<dbReference type="EMBL" id="JBHTCO010000002">
    <property type="protein sequence ID" value="MFC7391785.1"/>
    <property type="molecule type" value="Genomic_DNA"/>
</dbReference>
<keyword evidence="3" id="KW-1185">Reference proteome</keyword>
<accession>A0ABW2PVQ6</accession>
<dbReference type="Proteomes" id="UP001596505">
    <property type="component" value="Unassembled WGS sequence"/>
</dbReference>
<comment type="caution">
    <text evidence="2">The sequence shown here is derived from an EMBL/GenBank/DDBJ whole genome shotgun (WGS) entry which is preliminary data.</text>
</comment>
<dbReference type="RefSeq" id="WP_380963122.1">
    <property type="nucleotide sequence ID" value="NZ_JBHTCO010000002.1"/>
</dbReference>
<evidence type="ECO:0000313" key="3">
    <source>
        <dbReference type="Proteomes" id="UP001596505"/>
    </source>
</evidence>
<organism evidence="2 3">
    <name type="scientific">Scopulibacillus cellulosilyticus</name>
    <dbReference type="NCBI Taxonomy" id="2665665"/>
    <lineage>
        <taxon>Bacteria</taxon>
        <taxon>Bacillati</taxon>
        <taxon>Bacillota</taxon>
        <taxon>Bacilli</taxon>
        <taxon>Bacillales</taxon>
        <taxon>Sporolactobacillaceae</taxon>
        <taxon>Scopulibacillus</taxon>
    </lineage>
</organism>
<evidence type="ECO:0000256" key="1">
    <source>
        <dbReference type="SAM" id="Phobius"/>
    </source>
</evidence>
<keyword evidence="1" id="KW-1133">Transmembrane helix</keyword>
<reference evidence="3" key="1">
    <citation type="journal article" date="2019" name="Int. J. Syst. Evol. Microbiol.">
        <title>The Global Catalogue of Microorganisms (GCM) 10K type strain sequencing project: providing services to taxonomists for standard genome sequencing and annotation.</title>
        <authorList>
            <consortium name="The Broad Institute Genomics Platform"/>
            <consortium name="The Broad Institute Genome Sequencing Center for Infectious Disease"/>
            <person name="Wu L."/>
            <person name="Ma J."/>
        </authorList>
    </citation>
    <scope>NUCLEOTIDE SEQUENCE [LARGE SCALE GENOMIC DNA]</scope>
    <source>
        <strain evidence="3">CGMCC 1.16305</strain>
    </source>
</reference>
<sequence>MIWEFFVNLKAHVNESIFYTLTGDFEMAKTVIDTRWFLLYIFVYIFTMWDTYSLAIDINKYSQLSDRTDSPIKPFNIGAIELNFLDPRKPWNAAFWGFVNPGLEAIYNNRLPMGFFSLIIFILAVYKSNVLPAIHLTFEGKTESAGSVINYQWFLNLPSLMLFSASSGYHDIRSTNQLFKIEQSRYLTDNYQPKNYIMPNNKKEKAMYFISTFQHSAYVELALIELEQKGIYKGNIFAAPLDKNSITIPDVERAHKEDTSKYELAFIFGAIFMLLGSIYGFVLVWGPIIWAFIGLVLGAMLGIFISLIIKKSSWLQKKTKTEVVLIVECENYQSELVERVLWQHKALGVTKT</sequence>
<name>A0ABW2PVQ6_9BACL</name>
<feature type="transmembrane region" description="Helical" evidence="1">
    <location>
        <begin position="37"/>
        <end position="56"/>
    </location>
</feature>
<evidence type="ECO:0000313" key="2">
    <source>
        <dbReference type="EMBL" id="MFC7391785.1"/>
    </source>
</evidence>
<feature type="transmembrane region" description="Helical" evidence="1">
    <location>
        <begin position="262"/>
        <end position="282"/>
    </location>
</feature>
<proteinExistence type="predicted"/>
<feature type="transmembrane region" description="Helical" evidence="1">
    <location>
        <begin position="106"/>
        <end position="126"/>
    </location>
</feature>
<feature type="transmembrane region" description="Helical" evidence="1">
    <location>
        <begin position="288"/>
        <end position="309"/>
    </location>
</feature>
<keyword evidence="1" id="KW-0812">Transmembrane</keyword>
<evidence type="ECO:0008006" key="4">
    <source>
        <dbReference type="Google" id="ProtNLM"/>
    </source>
</evidence>
<gene>
    <name evidence="2" type="ORF">ACFQRG_02100</name>
</gene>
<keyword evidence="1" id="KW-0472">Membrane</keyword>
<protein>
    <recommendedName>
        <fullName evidence="4">Membrane protein DUF2207</fullName>
    </recommendedName>
</protein>